<protein>
    <submittedName>
        <fullName evidence="1">Uncharacterized protein</fullName>
    </submittedName>
</protein>
<organism evidence="1 2">
    <name type="scientific">Paracidovorax wautersii</name>
    <dbReference type="NCBI Taxonomy" id="1177982"/>
    <lineage>
        <taxon>Bacteria</taxon>
        <taxon>Pseudomonadati</taxon>
        <taxon>Pseudomonadota</taxon>
        <taxon>Betaproteobacteria</taxon>
        <taxon>Burkholderiales</taxon>
        <taxon>Comamonadaceae</taxon>
        <taxon>Paracidovorax</taxon>
    </lineage>
</organism>
<gene>
    <name evidence="1" type="ORF">SAMN04489711_106258</name>
</gene>
<evidence type="ECO:0000313" key="2">
    <source>
        <dbReference type="Proteomes" id="UP000199119"/>
    </source>
</evidence>
<reference evidence="2" key="1">
    <citation type="submission" date="2016-10" db="EMBL/GenBank/DDBJ databases">
        <authorList>
            <person name="Varghese N."/>
            <person name="Submissions S."/>
        </authorList>
    </citation>
    <scope>NUCLEOTIDE SEQUENCE [LARGE SCALE GENOMIC DNA]</scope>
    <source>
        <strain evidence="2">DSM 27981</strain>
    </source>
</reference>
<dbReference type="OrthoDB" id="8796646at2"/>
<dbReference type="AlphaFoldDB" id="A0A1I2E649"/>
<keyword evidence="2" id="KW-1185">Reference proteome</keyword>
<name>A0A1I2E649_9BURK</name>
<accession>A0A1I2E649</accession>
<proteinExistence type="predicted"/>
<evidence type="ECO:0000313" key="1">
    <source>
        <dbReference type="EMBL" id="SFE88422.1"/>
    </source>
</evidence>
<dbReference type="RefSeq" id="WP_092939618.1">
    <property type="nucleotide sequence ID" value="NZ_FONX01000006.1"/>
</dbReference>
<dbReference type="EMBL" id="FONX01000006">
    <property type="protein sequence ID" value="SFE88422.1"/>
    <property type="molecule type" value="Genomic_DNA"/>
</dbReference>
<sequence length="66" mass="7191">MHIERPRTYRATLVPKDTPADQVEELADAGQLPTKELTATSADHAKQLAHQATGMAVLRVDRQVAA</sequence>
<dbReference type="STRING" id="1177982.SAMN04489711_106258"/>
<dbReference type="Proteomes" id="UP000199119">
    <property type="component" value="Unassembled WGS sequence"/>
</dbReference>